<dbReference type="KEGG" id="tmar:MARIT_2418"/>
<dbReference type="OrthoDB" id="1190049at2"/>
<evidence type="ECO:0000313" key="2">
    <source>
        <dbReference type="Proteomes" id="UP000231564"/>
    </source>
</evidence>
<organism evidence="1 2">
    <name type="scientific">Tenacibaculum maritimum NCIMB 2154</name>
    <dbReference type="NCBI Taxonomy" id="1349785"/>
    <lineage>
        <taxon>Bacteria</taxon>
        <taxon>Pseudomonadati</taxon>
        <taxon>Bacteroidota</taxon>
        <taxon>Flavobacteriia</taxon>
        <taxon>Flavobacteriales</taxon>
        <taxon>Flavobacteriaceae</taxon>
        <taxon>Tenacibaculum</taxon>
    </lineage>
</organism>
<proteinExistence type="predicted"/>
<name>A0A2H1EC12_9FLAO</name>
<reference evidence="1 2" key="1">
    <citation type="submission" date="2016-11" db="EMBL/GenBank/DDBJ databases">
        <authorList>
            <person name="Jaros S."/>
            <person name="Januszkiewicz K."/>
            <person name="Wedrychowicz H."/>
        </authorList>
    </citation>
    <scope>NUCLEOTIDE SEQUENCE [LARGE SCALE GENOMIC DNA]</scope>
    <source>
        <strain evidence="1">NCIMB 2154T</strain>
    </source>
</reference>
<dbReference type="Proteomes" id="UP000231564">
    <property type="component" value="Chromosome MARIT"/>
</dbReference>
<accession>A0A2H1EC12</accession>
<dbReference type="RefSeq" id="WP_157926264.1">
    <property type="nucleotide sequence ID" value="NZ_CP138495.1"/>
</dbReference>
<gene>
    <name evidence="1" type="ORF">MARIT_2418</name>
</gene>
<dbReference type="AlphaFoldDB" id="A0A2H1EC12"/>
<dbReference type="EMBL" id="LT634361">
    <property type="protein sequence ID" value="SFZ83977.1"/>
    <property type="molecule type" value="Genomic_DNA"/>
</dbReference>
<protein>
    <submittedName>
        <fullName evidence="1">Uncharacterized protein</fullName>
    </submittedName>
</protein>
<sequence length="256" mass="29989">MKTHYLWILFVLLRCGPQKTAEKQTTQPPKEEGIFLHQLAKTMTTQALDILKQQGYQYKKQDTFFIKDGTLNIKELQEKGTAIEASDGYQTFTSFYYEKTTNNLSISLSGDSIYGYSKKIAKKDDWIVQHYQYDNKGFIKRIGSYYPNHVDLGVWYDYTPSGLVAFNNLDTPYAFSWRQIVSFIKNKKIKKEHIYEIRRWVDEDTKYPYWLISIIIEKDGLGSPTVITQYLLNGNSGKLIDKKKVEVTRYFPPFDN</sequence>
<dbReference type="GeneID" id="47723890"/>
<keyword evidence="2" id="KW-1185">Reference proteome</keyword>
<evidence type="ECO:0000313" key="1">
    <source>
        <dbReference type="EMBL" id="SFZ83977.1"/>
    </source>
</evidence>